<comment type="caution">
    <text evidence="4">The sequence shown here is derived from an EMBL/GenBank/DDBJ whole genome shotgun (WGS) entry which is preliminary data.</text>
</comment>
<evidence type="ECO:0000313" key="5">
    <source>
        <dbReference type="Proteomes" id="UP001337305"/>
    </source>
</evidence>
<evidence type="ECO:0000256" key="1">
    <source>
        <dbReference type="ARBA" id="ARBA00022729"/>
    </source>
</evidence>
<accession>A0ABU7Y063</accession>
<protein>
    <submittedName>
        <fullName evidence="4">T9SS type A sorting domain-containing protein</fullName>
    </submittedName>
</protein>
<dbReference type="InterPro" id="IPR026444">
    <property type="entry name" value="Secre_tail"/>
</dbReference>
<dbReference type="Proteomes" id="UP001337305">
    <property type="component" value="Unassembled WGS sequence"/>
</dbReference>
<dbReference type="RefSeq" id="WP_303308328.1">
    <property type="nucleotide sequence ID" value="NZ_JAUOEO010000001.1"/>
</dbReference>
<dbReference type="Pfam" id="PF18962">
    <property type="entry name" value="Por_Secre_tail"/>
    <property type="match status" value="1"/>
</dbReference>
<feature type="domain" description="Secretion system C-terminal sorting" evidence="3">
    <location>
        <begin position="465"/>
        <end position="532"/>
    </location>
</feature>
<name>A0ABU7Y063_9FLAO</name>
<keyword evidence="1 2" id="KW-0732">Signal</keyword>
<gene>
    <name evidence="4" type="ORF">N1F79_23220</name>
</gene>
<evidence type="ECO:0000313" key="4">
    <source>
        <dbReference type="EMBL" id="MEF3836054.1"/>
    </source>
</evidence>
<reference evidence="4 5" key="1">
    <citation type="submission" date="2022-09" db="EMBL/GenBank/DDBJ databases">
        <title>Genome sequencing of Flavivirga sp. MEBiC05379.</title>
        <authorList>
            <person name="Oh H.-M."/>
            <person name="Kwon K.K."/>
            <person name="Park M.J."/>
            <person name="Yang S.-H."/>
        </authorList>
    </citation>
    <scope>NUCLEOTIDE SEQUENCE [LARGE SCALE GENOMIC DNA]</scope>
    <source>
        <strain evidence="4 5">MEBiC05379</strain>
    </source>
</reference>
<organism evidence="4 5">
    <name type="scientific">Flavivirga spongiicola</name>
    <dbReference type="NCBI Taxonomy" id="421621"/>
    <lineage>
        <taxon>Bacteria</taxon>
        <taxon>Pseudomonadati</taxon>
        <taxon>Bacteroidota</taxon>
        <taxon>Flavobacteriia</taxon>
        <taxon>Flavobacteriales</taxon>
        <taxon>Flavobacteriaceae</taxon>
        <taxon>Flavivirga</taxon>
    </lineage>
</organism>
<dbReference type="NCBIfam" id="TIGR04183">
    <property type="entry name" value="Por_Secre_tail"/>
    <property type="match status" value="1"/>
</dbReference>
<proteinExistence type="predicted"/>
<dbReference type="EMBL" id="JAODOP010000004">
    <property type="protein sequence ID" value="MEF3836054.1"/>
    <property type="molecule type" value="Genomic_DNA"/>
</dbReference>
<feature type="chain" id="PRO_5046669629" evidence="2">
    <location>
        <begin position="19"/>
        <end position="534"/>
    </location>
</feature>
<evidence type="ECO:0000259" key="3">
    <source>
        <dbReference type="Pfam" id="PF18962"/>
    </source>
</evidence>
<keyword evidence="5" id="KW-1185">Reference proteome</keyword>
<evidence type="ECO:0000256" key="2">
    <source>
        <dbReference type="SAM" id="SignalP"/>
    </source>
</evidence>
<feature type="signal peptide" evidence="2">
    <location>
        <begin position="1"/>
        <end position="18"/>
    </location>
</feature>
<sequence length="534" mass="60016">MKNLPLIMSLFISIGINAQIQISNFTYNSVSSGSPYGFVEYNDKIYFIGRTDGFGSEIWQSDGTNINTKILKDINPGESDAINLTLLSATLNNELYFVAKSVHPYIGGEIWKTDGTEQGTTKVISYTGRTYGLTTVGNQIYFIVLTDETSLEIWKTDGTALGTTMVKGGIKALSPPSFQGKINNTFIFYAVIDESGYKNKVWRSDGTTNGTYPITDDLDGNGSSNGTLSQYIEYNNKLYFVSRYFLHETDGTLENTKVIANLWNATTNLVDFSDVIEVNNKLYFLFYSMDLLKLSIYESDGTSSGTNEIYTDISDQYFYPSYLSKKNDDLLFTTVNNTKGTSLKSLNTNNHEVSDLVELDKNLAQPTTFFDPFNACSIDKINGTDYILTTNTSGTRKKGRIYNSSSNTINDPEALSSLYMNIPNFTSYGIIYNQELYYSKENQVWKYDQNSLSNKAQAYNLSTSIHPNPSSGFLYLNTSNKIKNISIYDINSRLIFENQELNNGKIDITELKKGVYFLKINYNGNIVTKKIIKK</sequence>